<keyword evidence="1" id="KW-0805">Transcription regulation</keyword>
<feature type="domain" description="Putative zinc-finger" evidence="4">
    <location>
        <begin position="16"/>
        <end position="47"/>
    </location>
</feature>
<evidence type="ECO:0000313" key="5">
    <source>
        <dbReference type="EMBL" id="NYD57856.1"/>
    </source>
</evidence>
<feature type="transmembrane region" description="Helical" evidence="3">
    <location>
        <begin position="115"/>
        <end position="134"/>
    </location>
</feature>
<protein>
    <submittedName>
        <fullName evidence="5">Anti-sigma factor RsiW</fullName>
    </submittedName>
</protein>
<dbReference type="Pfam" id="PF13490">
    <property type="entry name" value="zf-HC2"/>
    <property type="match status" value="1"/>
</dbReference>
<evidence type="ECO:0000256" key="1">
    <source>
        <dbReference type="ARBA" id="ARBA00023015"/>
    </source>
</evidence>
<dbReference type="RefSeq" id="WP_179615553.1">
    <property type="nucleotide sequence ID" value="NZ_CP059163.1"/>
</dbReference>
<dbReference type="InterPro" id="IPR041916">
    <property type="entry name" value="Anti_sigma_zinc_sf"/>
</dbReference>
<keyword evidence="3" id="KW-0472">Membrane</keyword>
<reference evidence="5 6" key="1">
    <citation type="submission" date="2020-07" db="EMBL/GenBank/DDBJ databases">
        <title>Sequencing the genomes of 1000 actinobacteria strains.</title>
        <authorList>
            <person name="Klenk H.-P."/>
        </authorList>
    </citation>
    <scope>NUCLEOTIDE SEQUENCE [LARGE SCALE GENOMIC DNA]</scope>
    <source>
        <strain evidence="5 6">DSM 18965</strain>
    </source>
</reference>
<comment type="caution">
    <text evidence="5">The sequence shown here is derived from an EMBL/GenBank/DDBJ whole genome shotgun (WGS) entry which is preliminary data.</text>
</comment>
<dbReference type="Proteomes" id="UP000516957">
    <property type="component" value="Unassembled WGS sequence"/>
</dbReference>
<proteinExistence type="predicted"/>
<name>A0A7Y9F1X8_9ACTN</name>
<dbReference type="InterPro" id="IPR027383">
    <property type="entry name" value="Znf_put"/>
</dbReference>
<sequence>MNDAHEHGQQEQHERLRELLGAHVLGHLVAPEADAVRAHLDGCAGCRAEVAELEPLVARLDAVDPTHLDERPSPAGDLGARIHSGVAAERAAREARAREDERAAARHRSRRRTTLLAAAAAVVVVALASGIALGRASAPQPPAVPLEAISLEVDGPGQQGEGGIELESAGLVAHTWGTELRFVGTGFEEGVVYRAAFRDSGGRLTPAGEFLGTGAAEMSCQLQSALLRPEVVAVVVTDAEGETVLSSEV</sequence>
<keyword evidence="3" id="KW-1133">Transmembrane helix</keyword>
<keyword evidence="2" id="KW-0804">Transcription</keyword>
<gene>
    <name evidence="5" type="ORF">BKA08_002094</name>
</gene>
<accession>A0A7Y9F1X8</accession>
<organism evidence="5 6">
    <name type="scientific">Nocardioides marinisabuli</name>
    <dbReference type="NCBI Taxonomy" id="419476"/>
    <lineage>
        <taxon>Bacteria</taxon>
        <taxon>Bacillati</taxon>
        <taxon>Actinomycetota</taxon>
        <taxon>Actinomycetes</taxon>
        <taxon>Propionibacteriales</taxon>
        <taxon>Nocardioidaceae</taxon>
        <taxon>Nocardioides</taxon>
    </lineage>
</organism>
<evidence type="ECO:0000256" key="2">
    <source>
        <dbReference type="ARBA" id="ARBA00023163"/>
    </source>
</evidence>
<keyword evidence="3" id="KW-0812">Transmembrane</keyword>
<dbReference type="Gene3D" id="1.10.10.1320">
    <property type="entry name" value="Anti-sigma factor, zinc-finger domain"/>
    <property type="match status" value="1"/>
</dbReference>
<evidence type="ECO:0000313" key="6">
    <source>
        <dbReference type="Proteomes" id="UP000516957"/>
    </source>
</evidence>
<dbReference type="EMBL" id="JACCBE010000001">
    <property type="protein sequence ID" value="NYD57856.1"/>
    <property type="molecule type" value="Genomic_DNA"/>
</dbReference>
<evidence type="ECO:0000256" key="3">
    <source>
        <dbReference type="SAM" id="Phobius"/>
    </source>
</evidence>
<keyword evidence="6" id="KW-1185">Reference proteome</keyword>
<dbReference type="AlphaFoldDB" id="A0A7Y9F1X8"/>
<evidence type="ECO:0000259" key="4">
    <source>
        <dbReference type="Pfam" id="PF13490"/>
    </source>
</evidence>